<protein>
    <recommendedName>
        <fullName evidence="4">RPA-interacting protein C-terminal domain-containing protein</fullName>
    </recommendedName>
</protein>
<dbReference type="Proteomes" id="UP000469890">
    <property type="component" value="Unassembled WGS sequence"/>
</dbReference>
<gene>
    <name evidence="2" type="ORF">FB192DRAFT_1370355</name>
</gene>
<name>A0A8H4F508_MUCCL</name>
<evidence type="ECO:0000313" key="3">
    <source>
        <dbReference type="Proteomes" id="UP000469890"/>
    </source>
</evidence>
<reference evidence="2 3" key="1">
    <citation type="submission" date="2019-09" db="EMBL/GenBank/DDBJ databases">
        <authorList>
            <consortium name="DOE Joint Genome Institute"/>
            <person name="Mondo S.J."/>
            <person name="Navarro-Mendoza M.I."/>
            <person name="Perez-Arques C."/>
            <person name="Panchal S."/>
            <person name="Nicolas F.E."/>
            <person name="Ganguly P."/>
            <person name="Pangilinan J."/>
            <person name="Grigoriev I."/>
            <person name="Heitman J."/>
            <person name="Sanya K."/>
            <person name="Garre V."/>
        </authorList>
    </citation>
    <scope>NUCLEOTIDE SEQUENCE [LARGE SCALE GENOMIC DNA]</scope>
    <source>
        <strain evidence="2 3">MU402</strain>
    </source>
</reference>
<evidence type="ECO:0000313" key="2">
    <source>
        <dbReference type="EMBL" id="KAF1803898.1"/>
    </source>
</evidence>
<organism evidence="2 3">
    <name type="scientific">Mucor circinelloides f. lusitanicus</name>
    <name type="common">Mucor racemosus var. lusitanicus</name>
    <dbReference type="NCBI Taxonomy" id="29924"/>
    <lineage>
        <taxon>Eukaryota</taxon>
        <taxon>Fungi</taxon>
        <taxon>Fungi incertae sedis</taxon>
        <taxon>Mucoromycota</taxon>
        <taxon>Mucoromycotina</taxon>
        <taxon>Mucoromycetes</taxon>
        <taxon>Mucorales</taxon>
        <taxon>Mucorineae</taxon>
        <taxon>Mucoraceae</taxon>
        <taxon>Mucor</taxon>
    </lineage>
</organism>
<accession>A0A8H4F508</accession>
<dbReference type="AlphaFoldDB" id="A0A8H4F508"/>
<feature type="signal peptide" evidence="1">
    <location>
        <begin position="1"/>
        <end position="27"/>
    </location>
</feature>
<keyword evidence="1" id="KW-0732">Signal</keyword>
<feature type="chain" id="PRO_5034030903" description="RPA-interacting protein C-terminal domain-containing protein" evidence="1">
    <location>
        <begin position="28"/>
        <end position="294"/>
    </location>
</feature>
<sequence length="294" mass="33392">MDQWLFPDGTCLIVVSMLSFSLSVVCSSCFNCSLNSINCITFDLGVVGGCMLVWCRNDDVKARETTRKKEPIPHVICETRRGLESVASFSMEQRLLLHSPFLNEEMKSARRSLKDTSDNKRRWRDKFKEQCNDRMKMARQEQISKLRENQLMAKVLEQEWAEFKRVNEEAMRNEGIDDVDSLIEQSMLDDEAEMYLQQESQGLDQALEELYQTVACVNCQKAALVPSQVNGVPVLACPPCGFYATESCLSTILNASRHHSGYCQGLISYSLEPGTDDTIIAACNICDLWDMFNM</sequence>
<proteinExistence type="predicted"/>
<comment type="caution">
    <text evidence="2">The sequence shown here is derived from an EMBL/GenBank/DDBJ whole genome shotgun (WGS) entry which is preliminary data.</text>
</comment>
<evidence type="ECO:0000256" key="1">
    <source>
        <dbReference type="SAM" id="SignalP"/>
    </source>
</evidence>
<dbReference type="EMBL" id="JAAECE010000003">
    <property type="protein sequence ID" value="KAF1803898.1"/>
    <property type="molecule type" value="Genomic_DNA"/>
</dbReference>
<evidence type="ECO:0008006" key="4">
    <source>
        <dbReference type="Google" id="ProtNLM"/>
    </source>
</evidence>